<dbReference type="InterPro" id="IPR018511">
    <property type="entry name" value="Hemolysin-typ_Ca-bd_CS"/>
</dbReference>
<dbReference type="InterPro" id="IPR050557">
    <property type="entry name" value="RTX_toxin/Mannuronan_C5-epim"/>
</dbReference>
<protein>
    <submittedName>
        <fullName evidence="4">Tandem-95 repeat protein</fullName>
    </submittedName>
</protein>
<dbReference type="InterPro" id="IPR041690">
    <property type="entry name" value="Cadherin_5"/>
</dbReference>
<dbReference type="InterPro" id="IPR001343">
    <property type="entry name" value="Hemolysn_Ca-bd"/>
</dbReference>
<dbReference type="PROSITE" id="PS50268">
    <property type="entry name" value="CADHERIN_2"/>
    <property type="match status" value="1"/>
</dbReference>
<dbReference type="InterPro" id="IPR011049">
    <property type="entry name" value="Serralysin-like_metalloprot_C"/>
</dbReference>
<dbReference type="PANTHER" id="PTHR38340:SF1">
    <property type="entry name" value="S-LAYER PROTEIN"/>
    <property type="match status" value="1"/>
</dbReference>
<evidence type="ECO:0000259" key="3">
    <source>
        <dbReference type="PROSITE" id="PS50268"/>
    </source>
</evidence>
<dbReference type="PANTHER" id="PTHR38340">
    <property type="entry name" value="S-LAYER PROTEIN"/>
    <property type="match status" value="1"/>
</dbReference>
<evidence type="ECO:0000313" key="4">
    <source>
        <dbReference type="EMBL" id="NFV79227.1"/>
    </source>
</evidence>
<sequence length="1536" mass="156842">MNSETENPSLSLCVNDQQTEQPDYNRDTYMASGGTYDVPHTYTATEVQIAGITGSDRFTVTYAESASATLSVDSAWNTIKNVLAESTGAASVTLHNVVNTDVILGNGGNSHVSIDGAKRGDITTGDGNDSIAITAFSNAGSGNDFNLSTGAGDDSVAITGAAHTIANLSTGSGADNVRLSGGFTQVNIAAGDGDDVIDLAAASFDKAVINGGLGDDTIVVGVGRSAIDTLAGGAGLDTIEVRLAASEYTASVLQDLIMLKQFMADPANTGKTCLVSSLGIRVGDAETLRLFVDGQPVMVDNPPTVSAVSGGTAAESTTDAATLVSGAIVAADLDGDALTYTVLTDDVLHHGTLAVAADGSFVFTAQNGDWNGTDRFTVRIADGQGGFIDQAVAITITPTQDGPVVGNSDATGTEDTILTGKVTATDPDGDRLHYSFGIDAAGNVVTRLDTAHGTAIIDPNTGVYRFIPQHDWSGSDSFAVQVSDGTSEIETPVTVVIAKQGVATNLHFRVNDQQTWTPDYTSGNFVVSDVSSFATSDVFTADQMHIDGITTGESLAVSFDDADSGTIRVLSGWNTIKSVLAESDHNATVRFENAVNTDVSLGEGGDSQVTIVAAKRGDIVTASGDDTVTITAESNDNGWDNTFNISTDDGNDTVTVTGDTWTDTSIDTGAGADSVRLAGTFDDIVLKGGDGADTLDIAAASFDFATIDSGAGDDVVTIGQGQGTPDRADGGVGTDTLVVSLGAAEFTAQVQAELLSFQRFAAAPANQGLVFTFATLGGLQAKNFERIQLLVDGQPVPVVNHAPETGTQAFVTSEDAPLNGLLTAIDPDGDAVSFSLLSGDGVTLNADGSFSFDPRGRFDALKPGQSQEVDFTYRVADSFGGSTEATAIITVTGLNDAPTPQADQTVTLRNSARTILAADLMKNDTDPEGDTLSLVAVGNASHGTVQLDTVSGEITFIPEEGFVGDATFDYTVSDEHGGFATATTTVKVVTSYGNSAPVAIDDFLLGTCGDDILVGGSGNDTLIGGGGSDTLTGGGGDDTLIVNGDDMVSGGSGQDTVIVVGDTGVSIDLGLSEVETVYGSTGDDTLDASGTTGAAVIGGGGDDSIIGGSGGGTFSGGAGNDTFIVGGGDTSFDGGEGNDTAVFGSNGHAGGIGDYNVRHASDGGWVFTAPDGSSTTIRNTDTVVFEDMEVIFEPVRRCAGAFRIWEDVPVTIPKALLLTNDYDADGDPLTIASVDNGPYGQVSLDADGNVRFVGSPDFNGTTTFAYTISDGHGGFDSATVTIYVRPVNDTPTAQDVAITTVEDMPVIGRLVAADVDGDSLVWSLQDNAQHGTVTLAADGSYTYAPTADWNGTDNFRVRVADGVGGMVDQTVTVEVAAVNDRPVAVNDSGFHSTAGQPITFTAGDLLANDSDVEGDLLSIVSVGDAVGGTVLRNSDGTITFTPDEWSEGQVGFRYTVSDPFGATDDAVVTVNLLPPTYSRYLAEGADTIVNLTESGAQEHPQVAVLAGGGHVVVWQSAGQDGSGYGVYARVHGANGV</sequence>
<accession>A0A7C9USE1</accession>
<keyword evidence="5" id="KW-1185">Reference proteome</keyword>
<dbReference type="InterPro" id="IPR002126">
    <property type="entry name" value="Cadherin-like_dom"/>
</dbReference>
<dbReference type="GO" id="GO:0016020">
    <property type="term" value="C:membrane"/>
    <property type="evidence" value="ECO:0007669"/>
    <property type="project" value="InterPro"/>
</dbReference>
<feature type="non-terminal residue" evidence="4">
    <location>
        <position position="1536"/>
    </location>
</feature>
<dbReference type="NCBIfam" id="TIGR01965">
    <property type="entry name" value="VCBS_repeat"/>
    <property type="match status" value="3"/>
</dbReference>
<organism evidence="4 5">
    <name type="scientific">Magnetospirillum aberrantis SpK</name>
    <dbReference type="NCBI Taxonomy" id="908842"/>
    <lineage>
        <taxon>Bacteria</taxon>
        <taxon>Pseudomonadati</taxon>
        <taxon>Pseudomonadota</taxon>
        <taxon>Alphaproteobacteria</taxon>
        <taxon>Rhodospirillales</taxon>
        <taxon>Rhodospirillaceae</taxon>
        <taxon>Magnetospirillum</taxon>
    </lineage>
</organism>
<dbReference type="GO" id="GO:0005509">
    <property type="term" value="F:calcium ion binding"/>
    <property type="evidence" value="ECO:0007669"/>
    <property type="project" value="InterPro"/>
</dbReference>
<dbReference type="PRINTS" id="PR00313">
    <property type="entry name" value="CABNDNGRPT"/>
</dbReference>
<evidence type="ECO:0000256" key="2">
    <source>
        <dbReference type="ARBA" id="ARBA00022525"/>
    </source>
</evidence>
<dbReference type="PROSITE" id="PS00330">
    <property type="entry name" value="HEMOLYSIN_CALCIUM"/>
    <property type="match status" value="3"/>
</dbReference>
<dbReference type="Pfam" id="PF00353">
    <property type="entry name" value="HemolysinCabind"/>
    <property type="match status" value="4"/>
</dbReference>
<dbReference type="GO" id="GO:0007156">
    <property type="term" value="P:homophilic cell adhesion via plasma membrane adhesion molecules"/>
    <property type="evidence" value="ECO:0007669"/>
    <property type="project" value="InterPro"/>
</dbReference>
<dbReference type="Pfam" id="PF17892">
    <property type="entry name" value="Cadherin_5"/>
    <property type="match status" value="1"/>
</dbReference>
<proteinExistence type="predicted"/>
<dbReference type="RefSeq" id="WP_163675228.1">
    <property type="nucleotide sequence ID" value="NZ_JAAIYP010000025.1"/>
</dbReference>
<dbReference type="InterPro" id="IPR010221">
    <property type="entry name" value="VCBS_dom"/>
</dbReference>
<dbReference type="Gene3D" id="2.60.40.2810">
    <property type="match status" value="4"/>
</dbReference>
<dbReference type="NCBIfam" id="NF012211">
    <property type="entry name" value="tand_rpt_95"/>
    <property type="match status" value="7"/>
</dbReference>
<comment type="subcellular location">
    <subcellularLocation>
        <location evidence="1">Secreted</location>
    </subcellularLocation>
</comment>
<dbReference type="Proteomes" id="UP000480684">
    <property type="component" value="Unassembled WGS sequence"/>
</dbReference>
<dbReference type="SUPFAM" id="SSF51120">
    <property type="entry name" value="beta-Roll"/>
    <property type="match status" value="4"/>
</dbReference>
<dbReference type="EMBL" id="JAAIYP010000025">
    <property type="protein sequence ID" value="NFV79227.1"/>
    <property type="molecule type" value="Genomic_DNA"/>
</dbReference>
<evidence type="ECO:0000313" key="5">
    <source>
        <dbReference type="Proteomes" id="UP000480684"/>
    </source>
</evidence>
<evidence type="ECO:0000256" key="1">
    <source>
        <dbReference type="ARBA" id="ARBA00004613"/>
    </source>
</evidence>
<feature type="domain" description="Cadherin" evidence="3">
    <location>
        <begin position="804"/>
        <end position="902"/>
    </location>
</feature>
<comment type="caution">
    <text evidence="4">The sequence shown here is derived from an EMBL/GenBank/DDBJ whole genome shotgun (WGS) entry which is preliminary data.</text>
</comment>
<dbReference type="GO" id="GO:0005576">
    <property type="term" value="C:extracellular region"/>
    <property type="evidence" value="ECO:0007669"/>
    <property type="project" value="UniProtKB-SubCell"/>
</dbReference>
<dbReference type="Pfam" id="PF17963">
    <property type="entry name" value="Big_9"/>
    <property type="match status" value="6"/>
</dbReference>
<dbReference type="Gene3D" id="2.160.20.160">
    <property type="match status" value="3"/>
</dbReference>
<name>A0A7C9USE1_9PROT</name>
<gene>
    <name evidence="4" type="ORF">G4223_03785</name>
</gene>
<reference evidence="4 5" key="1">
    <citation type="submission" date="2020-02" db="EMBL/GenBank/DDBJ databases">
        <authorList>
            <person name="Dziuba M."/>
            <person name="Kuznetsov B."/>
            <person name="Mardanov A."/>
            <person name="Ravin N."/>
            <person name="Grouzdev D."/>
        </authorList>
    </citation>
    <scope>NUCLEOTIDE SEQUENCE [LARGE SCALE GENOMIC DNA]</scope>
    <source>
        <strain evidence="4 5">SpK</strain>
    </source>
</reference>
<keyword evidence="2" id="KW-0964">Secreted</keyword>